<feature type="signal peptide" evidence="1">
    <location>
        <begin position="1"/>
        <end position="21"/>
    </location>
</feature>
<proteinExistence type="predicted"/>
<organism evidence="2 3">
    <name type="scientific">Chitinophaga skermanii</name>
    <dbReference type="NCBI Taxonomy" id="331697"/>
    <lineage>
        <taxon>Bacteria</taxon>
        <taxon>Pseudomonadati</taxon>
        <taxon>Bacteroidota</taxon>
        <taxon>Chitinophagia</taxon>
        <taxon>Chitinophagales</taxon>
        <taxon>Chitinophagaceae</taxon>
        <taxon>Chitinophaga</taxon>
    </lineage>
</organism>
<feature type="chain" id="PRO_5016357505" evidence="1">
    <location>
        <begin position="22"/>
        <end position="77"/>
    </location>
</feature>
<keyword evidence="1" id="KW-0732">Signal</keyword>
<sequence length="77" mass="8097">MKKFFLSFATVLLIAGAAVSAQDKNATKDKSKKEACKKEAGCCEKKESTAKATTKSCCKQPTKAAAIKAAKPADKKA</sequence>
<dbReference type="EMBL" id="QLLL01000007">
    <property type="protein sequence ID" value="RAJ01574.1"/>
    <property type="molecule type" value="Genomic_DNA"/>
</dbReference>
<evidence type="ECO:0000313" key="2">
    <source>
        <dbReference type="EMBL" id="RAJ01574.1"/>
    </source>
</evidence>
<protein>
    <submittedName>
        <fullName evidence="2">Uncharacterized protein</fullName>
    </submittedName>
</protein>
<comment type="caution">
    <text evidence="2">The sequence shown here is derived from an EMBL/GenBank/DDBJ whole genome shotgun (WGS) entry which is preliminary data.</text>
</comment>
<dbReference type="AlphaFoldDB" id="A0A327QCK0"/>
<keyword evidence="3" id="KW-1185">Reference proteome</keyword>
<name>A0A327QCK0_9BACT</name>
<evidence type="ECO:0000313" key="3">
    <source>
        <dbReference type="Proteomes" id="UP000249547"/>
    </source>
</evidence>
<dbReference type="RefSeq" id="WP_148707381.1">
    <property type="nucleotide sequence ID" value="NZ_QLLL01000007.1"/>
</dbReference>
<accession>A0A327QCK0</accession>
<evidence type="ECO:0000256" key="1">
    <source>
        <dbReference type="SAM" id="SignalP"/>
    </source>
</evidence>
<dbReference type="Proteomes" id="UP000249547">
    <property type="component" value="Unassembled WGS sequence"/>
</dbReference>
<gene>
    <name evidence="2" type="ORF">LX64_03790</name>
</gene>
<reference evidence="2 3" key="1">
    <citation type="submission" date="2018-06" db="EMBL/GenBank/DDBJ databases">
        <title>Genomic Encyclopedia of Archaeal and Bacterial Type Strains, Phase II (KMG-II): from individual species to whole genera.</title>
        <authorList>
            <person name="Goeker M."/>
        </authorList>
    </citation>
    <scope>NUCLEOTIDE SEQUENCE [LARGE SCALE GENOMIC DNA]</scope>
    <source>
        <strain evidence="2 3">DSM 23857</strain>
    </source>
</reference>